<protein>
    <submittedName>
        <fullName evidence="4">Serine/threonine protein kinase</fullName>
    </submittedName>
</protein>
<dbReference type="PROSITE" id="PS50011">
    <property type="entry name" value="PROTEIN_KINASE_DOM"/>
    <property type="match status" value="1"/>
</dbReference>
<evidence type="ECO:0000256" key="1">
    <source>
        <dbReference type="SAM" id="MobiDB-lite"/>
    </source>
</evidence>
<dbReference type="Proteomes" id="UP000012073">
    <property type="component" value="Unassembled WGS sequence"/>
</dbReference>
<dbReference type="InterPro" id="IPR020635">
    <property type="entry name" value="Tyr_kinase_cat_dom"/>
</dbReference>
<dbReference type="SMART" id="SM00233">
    <property type="entry name" value="PH"/>
    <property type="match status" value="1"/>
</dbReference>
<evidence type="ECO:0000313" key="4">
    <source>
        <dbReference type="EMBL" id="CDF39392.1"/>
    </source>
</evidence>
<dbReference type="PROSITE" id="PS00109">
    <property type="entry name" value="PROTEIN_KINASE_TYR"/>
    <property type="match status" value="1"/>
</dbReference>
<dbReference type="EMBL" id="HG002026">
    <property type="protein sequence ID" value="CDF39392.1"/>
    <property type="molecule type" value="Genomic_DNA"/>
</dbReference>
<feature type="region of interest" description="Disordered" evidence="1">
    <location>
        <begin position="584"/>
        <end position="639"/>
    </location>
</feature>
<keyword evidence="4" id="KW-0808">Transferase</keyword>
<dbReference type="InterPro" id="IPR001849">
    <property type="entry name" value="PH_domain"/>
</dbReference>
<dbReference type="Gramene" id="CDF39392">
    <property type="protein sequence ID" value="CDF39392"/>
    <property type="gene ID" value="CHC_T00009439001"/>
</dbReference>
<dbReference type="KEGG" id="ccp:CHC_T00009439001"/>
<feature type="compositionally biased region" description="Low complexity" evidence="1">
    <location>
        <begin position="426"/>
        <end position="447"/>
    </location>
</feature>
<dbReference type="InterPro" id="IPR000719">
    <property type="entry name" value="Prot_kinase_dom"/>
</dbReference>
<keyword evidence="4" id="KW-0418">Kinase</keyword>
<gene>
    <name evidence="4" type="ORF">CHC_T00009439001</name>
</gene>
<dbReference type="Pfam" id="PF00169">
    <property type="entry name" value="PH"/>
    <property type="match status" value="1"/>
</dbReference>
<evidence type="ECO:0000259" key="3">
    <source>
        <dbReference type="PROSITE" id="PS50011"/>
    </source>
</evidence>
<dbReference type="SMART" id="SM00219">
    <property type="entry name" value="TyrKc"/>
    <property type="match status" value="1"/>
</dbReference>
<dbReference type="CDD" id="cd00821">
    <property type="entry name" value="PH"/>
    <property type="match status" value="1"/>
</dbReference>
<dbReference type="SUPFAM" id="SSF50729">
    <property type="entry name" value="PH domain-like"/>
    <property type="match status" value="1"/>
</dbReference>
<evidence type="ECO:0000259" key="2">
    <source>
        <dbReference type="PROSITE" id="PS50003"/>
    </source>
</evidence>
<dbReference type="PROSITE" id="PS50003">
    <property type="entry name" value="PH_DOMAIN"/>
    <property type="match status" value="1"/>
</dbReference>
<reference evidence="5" key="1">
    <citation type="journal article" date="2013" name="Proc. Natl. Acad. Sci. U.S.A.">
        <title>Genome structure and metabolic features in the red seaweed Chondrus crispus shed light on evolution of the Archaeplastida.</title>
        <authorList>
            <person name="Collen J."/>
            <person name="Porcel B."/>
            <person name="Carre W."/>
            <person name="Ball S.G."/>
            <person name="Chaparro C."/>
            <person name="Tonon T."/>
            <person name="Barbeyron T."/>
            <person name="Michel G."/>
            <person name="Noel B."/>
            <person name="Valentin K."/>
            <person name="Elias M."/>
            <person name="Artiguenave F."/>
            <person name="Arun A."/>
            <person name="Aury J.M."/>
            <person name="Barbosa-Neto J.F."/>
            <person name="Bothwell J.H."/>
            <person name="Bouget F.Y."/>
            <person name="Brillet L."/>
            <person name="Cabello-Hurtado F."/>
            <person name="Capella-Gutierrez S."/>
            <person name="Charrier B."/>
            <person name="Cladiere L."/>
            <person name="Cock J.M."/>
            <person name="Coelho S.M."/>
            <person name="Colleoni C."/>
            <person name="Czjzek M."/>
            <person name="Da Silva C."/>
            <person name="Delage L."/>
            <person name="Denoeud F."/>
            <person name="Deschamps P."/>
            <person name="Dittami S.M."/>
            <person name="Gabaldon T."/>
            <person name="Gachon C.M."/>
            <person name="Groisillier A."/>
            <person name="Herve C."/>
            <person name="Jabbari K."/>
            <person name="Katinka M."/>
            <person name="Kloareg B."/>
            <person name="Kowalczyk N."/>
            <person name="Labadie K."/>
            <person name="Leblanc C."/>
            <person name="Lopez P.J."/>
            <person name="McLachlan D.H."/>
            <person name="Meslet-Cladiere L."/>
            <person name="Moustafa A."/>
            <person name="Nehr Z."/>
            <person name="Nyvall Collen P."/>
            <person name="Panaud O."/>
            <person name="Partensky F."/>
            <person name="Poulain J."/>
            <person name="Rensing S.A."/>
            <person name="Rousvoal S."/>
            <person name="Samson G."/>
            <person name="Symeonidi A."/>
            <person name="Weissenbach J."/>
            <person name="Zambounis A."/>
            <person name="Wincker P."/>
            <person name="Boyen C."/>
        </authorList>
    </citation>
    <scope>NUCLEOTIDE SEQUENCE [LARGE SCALE GENOMIC DNA]</scope>
    <source>
        <strain evidence="5">cv. Stackhouse</strain>
    </source>
</reference>
<organism evidence="4 5">
    <name type="scientific">Chondrus crispus</name>
    <name type="common">Carrageen Irish moss</name>
    <name type="synonym">Polymorpha crispa</name>
    <dbReference type="NCBI Taxonomy" id="2769"/>
    <lineage>
        <taxon>Eukaryota</taxon>
        <taxon>Rhodophyta</taxon>
        <taxon>Florideophyceae</taxon>
        <taxon>Rhodymeniophycidae</taxon>
        <taxon>Gigartinales</taxon>
        <taxon>Gigartinaceae</taxon>
        <taxon>Chondrus</taxon>
    </lineage>
</organism>
<dbReference type="STRING" id="2769.R7QLL6"/>
<dbReference type="OrthoDB" id="40902at2759"/>
<dbReference type="GO" id="GO:0005524">
    <property type="term" value="F:ATP binding"/>
    <property type="evidence" value="ECO:0007669"/>
    <property type="project" value="InterPro"/>
</dbReference>
<dbReference type="Gene3D" id="1.10.510.10">
    <property type="entry name" value="Transferase(Phosphotransferase) domain 1"/>
    <property type="match status" value="1"/>
</dbReference>
<keyword evidence="4" id="KW-0723">Serine/threonine-protein kinase</keyword>
<proteinExistence type="predicted"/>
<dbReference type="SUPFAM" id="SSF56112">
    <property type="entry name" value="Protein kinase-like (PK-like)"/>
    <property type="match status" value="1"/>
</dbReference>
<dbReference type="GO" id="GO:0004713">
    <property type="term" value="F:protein tyrosine kinase activity"/>
    <property type="evidence" value="ECO:0007669"/>
    <property type="project" value="InterPro"/>
</dbReference>
<accession>R7QLL6</accession>
<feature type="compositionally biased region" description="Basic residues" evidence="1">
    <location>
        <begin position="607"/>
        <end position="617"/>
    </location>
</feature>
<feature type="region of interest" description="Disordered" evidence="1">
    <location>
        <begin position="396"/>
        <end position="456"/>
    </location>
</feature>
<name>R7QLL6_CHOCR</name>
<dbReference type="GeneID" id="17327022"/>
<sequence length="639" mass="71627">MPLAAAESDEATFRHGTPVRMAGWLSVKHGRLSRKQPRYAKLYGEVLSFLVSEEALPEEELNVVGAIVEFSDRDSKKTFRVIVGRRTFIIFCGSFEEMQSWAQSLLFASQRCFERYYTQGPILADGTYSRVFYAKDVDDPSKVFAVKIIKKRSHDIQALEWVRRERHVNSMLNHPGIVQAVDMFSTVEKDHLVFELMTGGTLADLLRKHNRLPESYARVVMRELITALHYIHSKNIVHRDVRPENIFCSASKFPMSIALGDFGYANFVSEKRVNHDVLTTMIGVPPYICVDICRRIKYGPLVDMWSAGVVLYEILSGERPFEGRSDRETVENIKIGTIHFTTPIWSKISPAAKGLIKQLMQTDPHKRISALAALQHTWFCEKACLSRPTSVNTLFPSSPASNGVMYGDRDSPSNTSTDSRRHPHISGSISNFSRIPSSSSSQSPVESTTQDSSERQTSLLGLHQPSLRSMHHVSSTSSLGPQPRLKVTPSVRAIAERGLQRVTSDNPARMKRLLNSSVVQKQLSVALPYRRILIVTARAFVAVFRLKALRSGHSATRQLSLMGQADVDDVNALIDRRTAAMKKANEENQDGVVDRASGRPLQGSNHNQRRGHVRHKSRDMASHIMGRLSLDRKAQDSAG</sequence>
<feature type="domain" description="Protein kinase" evidence="3">
    <location>
        <begin position="117"/>
        <end position="379"/>
    </location>
</feature>
<dbReference type="InterPro" id="IPR008266">
    <property type="entry name" value="Tyr_kinase_AS"/>
</dbReference>
<dbReference type="InterPro" id="IPR011009">
    <property type="entry name" value="Kinase-like_dom_sf"/>
</dbReference>
<dbReference type="AlphaFoldDB" id="R7QLL6"/>
<dbReference type="RefSeq" id="XP_005719303.1">
    <property type="nucleotide sequence ID" value="XM_005719246.1"/>
</dbReference>
<dbReference type="Gene3D" id="2.30.29.30">
    <property type="entry name" value="Pleckstrin-homology domain (PH domain)/Phosphotyrosine-binding domain (PTB)"/>
    <property type="match status" value="1"/>
</dbReference>
<feature type="domain" description="PH" evidence="2">
    <location>
        <begin position="18"/>
        <end position="110"/>
    </location>
</feature>
<feature type="compositionally biased region" description="Basic and acidic residues" evidence="1">
    <location>
        <begin position="629"/>
        <end position="639"/>
    </location>
</feature>
<dbReference type="PANTHER" id="PTHR24347">
    <property type="entry name" value="SERINE/THREONINE-PROTEIN KINASE"/>
    <property type="match status" value="1"/>
</dbReference>
<evidence type="ECO:0000313" key="5">
    <source>
        <dbReference type="Proteomes" id="UP000012073"/>
    </source>
</evidence>
<dbReference type="InterPro" id="IPR011993">
    <property type="entry name" value="PH-like_dom_sf"/>
</dbReference>
<feature type="compositionally biased region" description="Basic and acidic residues" evidence="1">
    <location>
        <begin position="584"/>
        <end position="597"/>
    </location>
</feature>
<keyword evidence="5" id="KW-1185">Reference proteome</keyword>
<dbReference type="Pfam" id="PF00069">
    <property type="entry name" value="Pkinase"/>
    <property type="match status" value="1"/>
</dbReference>
<dbReference type="GO" id="GO:0004674">
    <property type="term" value="F:protein serine/threonine kinase activity"/>
    <property type="evidence" value="ECO:0007669"/>
    <property type="project" value="UniProtKB-KW"/>
</dbReference>